<feature type="domain" description="PrkA AAA" evidence="2">
    <location>
        <begin position="23"/>
        <end position="406"/>
    </location>
</feature>
<sequence length="672" mass="77805">MKPLEQIRRQLDLEHYRSLHWEGSFEAYLNVLLEDPRPLRTSYQRLHDMIVSYGSETYTHFREPVIHYRFFDDPLENGRDAVFGLDKALMKLVAFFKAAAYQYGPERRILLLHGPVGSSKSTIARLLKKGLEVYSRTPEGALYSFAWRTEEGWEPCPMHEEPLHLLPTKLREEFLNTLRARHPDYPYPIEVEGDLCPACRFYMREALQKYEGDLAAVLENEVRVRRLILSEKDRVGIGTFQPKDEKNQDSTELTGDINYRKIAVYGSDSDPRAFNFDGELNIANRGIVEFIEILKLDVAFLYDLLTASQEHKIKSKKFAQTDIDEVILGHTNEPEYKKLQANEFMEAFRDRTIKIDVPYLLRVSDEVRIYQRDFARVRGKHIAPHTLEMAATWAVLTRLEPPKKAGLNLMQKLKLYDGKLMPGWTEEAVRELMSEAAREGMEGISPRYVQDKISNVLVTVDEPCINPFMVMNELAEGLKHHSLISNEQTRERYKALLEEVKSEYAEIVKNEVQRAIATDDEALQRLFHNYIDHIRAYVLGERVKNPYTGASEPPNERLMRSVEEKIEIPESRKDDFRREIMNYIGALSLEGKSFTYKDNERLRRALEMKLFEDQKDTIRLSALVSGAVDPETQAKIDVVKARLTQDYGYCEHCASGVLEFVASIFARGDTKE</sequence>
<keyword evidence="4" id="KW-1185">Reference proteome</keyword>
<dbReference type="EMBL" id="CP002630">
    <property type="protein sequence ID" value="AEB11923.1"/>
    <property type="molecule type" value="Genomic_DNA"/>
</dbReference>
<dbReference type="OrthoDB" id="9761914at2"/>
<dbReference type="InterPro" id="IPR027417">
    <property type="entry name" value="P-loop_NTPase"/>
</dbReference>
<dbReference type="AlphaFoldDB" id="F2NQI5"/>
<dbReference type="SMART" id="SM00763">
    <property type="entry name" value="AAA_PrkA"/>
    <property type="match status" value="1"/>
</dbReference>
<accession>F2NQI5</accession>
<dbReference type="SUPFAM" id="SSF52540">
    <property type="entry name" value="P-loop containing nucleoside triphosphate hydrolases"/>
    <property type="match status" value="1"/>
</dbReference>
<gene>
    <name evidence="3" type="ordered locus">Marky_1183</name>
</gene>
<dbReference type="PIRSF" id="PIRSF000549">
    <property type="entry name" value="Ser_prot_kin"/>
    <property type="match status" value="1"/>
</dbReference>
<dbReference type="KEGG" id="mhd:Marky_1183"/>
<proteinExistence type="predicted"/>
<organism evidence="3 4">
    <name type="scientific">Marinithermus hydrothermalis (strain DSM 14884 / JCM 11576 / T1)</name>
    <dbReference type="NCBI Taxonomy" id="869210"/>
    <lineage>
        <taxon>Bacteria</taxon>
        <taxon>Thermotogati</taxon>
        <taxon>Deinococcota</taxon>
        <taxon>Deinococci</taxon>
        <taxon>Thermales</taxon>
        <taxon>Thermaceae</taxon>
        <taxon>Marinithermus</taxon>
    </lineage>
</organism>
<keyword evidence="3" id="KW-0418">Kinase</keyword>
<protein>
    <submittedName>
        <fullName evidence="3">Serine protein kinase, PrkA</fullName>
    </submittedName>
</protein>
<dbReference type="STRING" id="869210.Marky_1183"/>
<dbReference type="Pfam" id="PF06798">
    <property type="entry name" value="PrkA"/>
    <property type="match status" value="1"/>
</dbReference>
<evidence type="ECO:0000313" key="4">
    <source>
        <dbReference type="Proteomes" id="UP000007030"/>
    </source>
</evidence>
<dbReference type="Proteomes" id="UP000007030">
    <property type="component" value="Chromosome"/>
</dbReference>
<dbReference type="HOGENOM" id="CLU_028588_2_0_0"/>
<evidence type="ECO:0000313" key="3">
    <source>
        <dbReference type="EMBL" id="AEB11923.1"/>
    </source>
</evidence>
<dbReference type="InterPro" id="IPR013153">
    <property type="entry name" value="Prk_AAA"/>
</dbReference>
<reference evidence="3 4" key="1">
    <citation type="journal article" date="2012" name="Stand. Genomic Sci.">
        <title>Complete genome sequence of the aerobic, heterotroph Marinithermus hydrothermalis type strain (T1(T)) from a deep-sea hydrothermal vent chimney.</title>
        <authorList>
            <person name="Copeland A."/>
            <person name="Gu W."/>
            <person name="Yasawong M."/>
            <person name="Lapidus A."/>
            <person name="Lucas S."/>
            <person name="Deshpande S."/>
            <person name="Pagani I."/>
            <person name="Tapia R."/>
            <person name="Cheng J.F."/>
            <person name="Goodwin L.A."/>
            <person name="Pitluck S."/>
            <person name="Liolios K."/>
            <person name="Ivanova N."/>
            <person name="Mavromatis K."/>
            <person name="Mikhailova N."/>
            <person name="Pati A."/>
            <person name="Chen A."/>
            <person name="Palaniappan K."/>
            <person name="Land M."/>
            <person name="Pan C."/>
            <person name="Brambilla E.M."/>
            <person name="Rohde M."/>
            <person name="Tindall B.J."/>
            <person name="Sikorski J."/>
            <person name="Goker M."/>
            <person name="Detter J.C."/>
            <person name="Bristow J."/>
            <person name="Eisen J.A."/>
            <person name="Markowitz V."/>
            <person name="Hugenholtz P."/>
            <person name="Kyrpides N.C."/>
            <person name="Klenk H.P."/>
            <person name="Woyke T."/>
        </authorList>
    </citation>
    <scope>NUCLEOTIDE SEQUENCE [LARGE SCALE GENOMIC DNA]</scope>
    <source>
        <strain evidence="4">DSM 14884 / JCM 11576 / T1</strain>
    </source>
</reference>
<name>F2NQI5_MARHT</name>
<feature type="coiled-coil region" evidence="1">
    <location>
        <begin position="483"/>
        <end position="510"/>
    </location>
</feature>
<dbReference type="GO" id="GO:0004672">
    <property type="term" value="F:protein kinase activity"/>
    <property type="evidence" value="ECO:0007669"/>
    <property type="project" value="InterPro"/>
</dbReference>
<dbReference type="Gene3D" id="3.40.50.300">
    <property type="entry name" value="P-loop containing nucleotide triphosphate hydrolases"/>
    <property type="match status" value="1"/>
</dbReference>
<dbReference type="PANTHER" id="PTHR30267:SF2">
    <property type="entry name" value="PROTEIN PRKA"/>
    <property type="match status" value="1"/>
</dbReference>
<dbReference type="eggNOG" id="COG2766">
    <property type="taxonomic scope" value="Bacteria"/>
</dbReference>
<dbReference type="InterPro" id="IPR016230">
    <property type="entry name" value="PrkA/YeaG"/>
</dbReference>
<keyword evidence="1" id="KW-0175">Coiled coil</keyword>
<dbReference type="InterPro" id="IPR010650">
    <property type="entry name" value="PrkA_C"/>
</dbReference>
<evidence type="ECO:0000256" key="1">
    <source>
        <dbReference type="SAM" id="Coils"/>
    </source>
</evidence>
<dbReference type="RefSeq" id="WP_013703970.1">
    <property type="nucleotide sequence ID" value="NC_015387.1"/>
</dbReference>
<dbReference type="Pfam" id="PF08298">
    <property type="entry name" value="AAA_PrkA"/>
    <property type="match status" value="1"/>
</dbReference>
<dbReference type="PANTHER" id="PTHR30267">
    <property type="entry name" value="PROTEIN KINASE PRKA"/>
    <property type="match status" value="1"/>
</dbReference>
<keyword evidence="3" id="KW-0808">Transferase</keyword>
<evidence type="ECO:0000259" key="2">
    <source>
        <dbReference type="SMART" id="SM00763"/>
    </source>
</evidence>